<dbReference type="AlphaFoldDB" id="A0A0N4UAD7"/>
<evidence type="ECO:0000256" key="1">
    <source>
        <dbReference type="ARBA" id="ARBA00022729"/>
    </source>
</evidence>
<reference evidence="3 5" key="2">
    <citation type="submission" date="2018-11" db="EMBL/GenBank/DDBJ databases">
        <authorList>
            <consortium name="Pathogen Informatics"/>
        </authorList>
    </citation>
    <scope>NUCLEOTIDE SEQUENCE [LARGE SCALE GENOMIC DNA]</scope>
</reference>
<evidence type="ECO:0000313" key="3">
    <source>
        <dbReference type="EMBL" id="VDN50500.1"/>
    </source>
</evidence>
<dbReference type="Proteomes" id="UP000274756">
    <property type="component" value="Unassembled WGS sequence"/>
</dbReference>
<evidence type="ECO:0000313" key="6">
    <source>
        <dbReference type="WBParaSite" id="DME_0000410901-mRNA-1"/>
    </source>
</evidence>
<dbReference type="STRING" id="318479.A0A0N4UAD7"/>
<sequence length="110" mass="12427">MIFSRGPIKCYQCESLSQPDCESSDRAKLSSFVQLCPLLSEGTFAGMEPIACRKILQVCFAIIRTIRECAYSGDKNLNGLRKQGNKAIKLFYYQCENAVDAKVLNIIFFR</sequence>
<accession>A0A0N4UAD7</accession>
<name>A0A0N4UAD7_DRAME</name>
<dbReference type="OrthoDB" id="6420171at2759"/>
<dbReference type="WBParaSite" id="DME_0000410901-mRNA-1">
    <property type="protein sequence ID" value="DME_0000410901-mRNA-1"/>
    <property type="gene ID" value="DME_0000410901"/>
</dbReference>
<dbReference type="InterPro" id="IPR031424">
    <property type="entry name" value="QVR-like"/>
</dbReference>
<evidence type="ECO:0000256" key="2">
    <source>
        <dbReference type="ARBA" id="ARBA00023180"/>
    </source>
</evidence>
<evidence type="ECO:0000313" key="5">
    <source>
        <dbReference type="Proteomes" id="UP000274756"/>
    </source>
</evidence>
<keyword evidence="5" id="KW-1185">Reference proteome</keyword>
<dbReference type="Proteomes" id="UP000038040">
    <property type="component" value="Unplaced"/>
</dbReference>
<dbReference type="GO" id="GO:0032222">
    <property type="term" value="P:regulation of synaptic transmission, cholinergic"/>
    <property type="evidence" value="ECO:0007669"/>
    <property type="project" value="InterPro"/>
</dbReference>
<evidence type="ECO:0000313" key="4">
    <source>
        <dbReference type="Proteomes" id="UP000038040"/>
    </source>
</evidence>
<dbReference type="Pfam" id="PF17064">
    <property type="entry name" value="QVR"/>
    <property type="match status" value="1"/>
</dbReference>
<proteinExistence type="predicted"/>
<keyword evidence="1" id="KW-0732">Signal</keyword>
<protein>
    <submittedName>
        <fullName evidence="6">Saposin B-type domain-containing protein</fullName>
    </submittedName>
</protein>
<dbReference type="EMBL" id="UYYG01000003">
    <property type="protein sequence ID" value="VDN50500.1"/>
    <property type="molecule type" value="Genomic_DNA"/>
</dbReference>
<dbReference type="GO" id="GO:0030431">
    <property type="term" value="P:sleep"/>
    <property type="evidence" value="ECO:0007669"/>
    <property type="project" value="InterPro"/>
</dbReference>
<reference evidence="6" key="1">
    <citation type="submission" date="2017-02" db="UniProtKB">
        <authorList>
            <consortium name="WormBaseParasite"/>
        </authorList>
    </citation>
    <scope>IDENTIFICATION</scope>
</reference>
<organism evidence="4 6">
    <name type="scientific">Dracunculus medinensis</name>
    <name type="common">Guinea worm</name>
    <dbReference type="NCBI Taxonomy" id="318479"/>
    <lineage>
        <taxon>Eukaryota</taxon>
        <taxon>Metazoa</taxon>
        <taxon>Ecdysozoa</taxon>
        <taxon>Nematoda</taxon>
        <taxon>Chromadorea</taxon>
        <taxon>Rhabditida</taxon>
        <taxon>Spirurina</taxon>
        <taxon>Dracunculoidea</taxon>
        <taxon>Dracunculidae</taxon>
        <taxon>Dracunculus</taxon>
    </lineage>
</organism>
<keyword evidence="2" id="KW-0325">Glycoprotein</keyword>
<gene>
    <name evidence="3" type="ORF">DME_LOCUS473</name>
</gene>